<keyword evidence="2" id="KW-1185">Reference proteome</keyword>
<name>A0ACB8QZA7_9AGAM</name>
<proteinExistence type="predicted"/>
<comment type="caution">
    <text evidence="1">The sequence shown here is derived from an EMBL/GenBank/DDBJ whole genome shotgun (WGS) entry which is preliminary data.</text>
</comment>
<protein>
    <submittedName>
        <fullName evidence="1">UROD/MetE-like protein</fullName>
    </submittedName>
</protein>
<reference evidence="1" key="1">
    <citation type="submission" date="2021-02" db="EMBL/GenBank/DDBJ databases">
        <authorList>
            <consortium name="DOE Joint Genome Institute"/>
            <person name="Ahrendt S."/>
            <person name="Looney B.P."/>
            <person name="Miyauchi S."/>
            <person name="Morin E."/>
            <person name="Drula E."/>
            <person name="Courty P.E."/>
            <person name="Chicoki N."/>
            <person name="Fauchery L."/>
            <person name="Kohler A."/>
            <person name="Kuo A."/>
            <person name="Labutti K."/>
            <person name="Pangilinan J."/>
            <person name="Lipzen A."/>
            <person name="Riley R."/>
            <person name="Andreopoulos W."/>
            <person name="He G."/>
            <person name="Johnson J."/>
            <person name="Barry K.W."/>
            <person name="Grigoriev I.V."/>
            <person name="Nagy L."/>
            <person name="Hibbett D."/>
            <person name="Henrissat B."/>
            <person name="Matheny P.B."/>
            <person name="Labbe J."/>
            <person name="Martin F."/>
        </authorList>
    </citation>
    <scope>NUCLEOTIDE SEQUENCE</scope>
    <source>
        <strain evidence="1">EC-137</strain>
    </source>
</reference>
<accession>A0ACB8QZA7</accession>
<sequence length="395" mass="45559">MHLNPPFRAEHIGSLKRPRYLLEKRGEFDRGEVKYEELRPTEEQAIQEVVKLQKEIGLKAVTDGEFTRHMFFDGVFDNLEGMVHVADVPLTMFMEYVPDTAAFKHQSFKKADSYLCKGKLKRTKPFYRAQFEYLKSLLPPEEHKNIKLTMCAPEWFHLRHGPYAYPAEIYKTDEEYFADIALAYQEELAELYELGCRNIQFDDPLLAYFCAESMIKGMVEQGIDHERLLQLYIGTYNECIKKRPADMNVGVHLCRGNFKDGLHFSEGGYDRIAAKLFNELNVDCYYLEYDTERAGTFEPLRYLPRHKVAVLGLVTSKFAPLEDQEELKKRVYAAADIIANGVEPRSKEEALNQLCISPQCGFASHSEGNAITEADMTKKLKLIVHTAREIWPGQV</sequence>
<organism evidence="1 2">
    <name type="scientific">Vararia minispora EC-137</name>
    <dbReference type="NCBI Taxonomy" id="1314806"/>
    <lineage>
        <taxon>Eukaryota</taxon>
        <taxon>Fungi</taxon>
        <taxon>Dikarya</taxon>
        <taxon>Basidiomycota</taxon>
        <taxon>Agaricomycotina</taxon>
        <taxon>Agaricomycetes</taxon>
        <taxon>Russulales</taxon>
        <taxon>Lachnocladiaceae</taxon>
        <taxon>Vararia</taxon>
    </lineage>
</organism>
<evidence type="ECO:0000313" key="1">
    <source>
        <dbReference type="EMBL" id="KAI0037226.1"/>
    </source>
</evidence>
<gene>
    <name evidence="1" type="ORF">K488DRAFT_81448</name>
</gene>
<evidence type="ECO:0000313" key="2">
    <source>
        <dbReference type="Proteomes" id="UP000814128"/>
    </source>
</evidence>
<dbReference type="Proteomes" id="UP000814128">
    <property type="component" value="Unassembled WGS sequence"/>
</dbReference>
<reference evidence="1" key="2">
    <citation type="journal article" date="2022" name="New Phytol.">
        <title>Evolutionary transition to the ectomycorrhizal habit in the genomes of a hyperdiverse lineage of mushroom-forming fungi.</title>
        <authorList>
            <person name="Looney B."/>
            <person name="Miyauchi S."/>
            <person name="Morin E."/>
            <person name="Drula E."/>
            <person name="Courty P.E."/>
            <person name="Kohler A."/>
            <person name="Kuo A."/>
            <person name="LaButti K."/>
            <person name="Pangilinan J."/>
            <person name="Lipzen A."/>
            <person name="Riley R."/>
            <person name="Andreopoulos W."/>
            <person name="He G."/>
            <person name="Johnson J."/>
            <person name="Nolan M."/>
            <person name="Tritt A."/>
            <person name="Barry K.W."/>
            <person name="Grigoriev I.V."/>
            <person name="Nagy L.G."/>
            <person name="Hibbett D."/>
            <person name="Henrissat B."/>
            <person name="Matheny P.B."/>
            <person name="Labbe J."/>
            <person name="Martin F.M."/>
        </authorList>
    </citation>
    <scope>NUCLEOTIDE SEQUENCE</scope>
    <source>
        <strain evidence="1">EC-137</strain>
    </source>
</reference>
<dbReference type="EMBL" id="MU273465">
    <property type="protein sequence ID" value="KAI0037226.1"/>
    <property type="molecule type" value="Genomic_DNA"/>
</dbReference>